<feature type="transmembrane region" description="Helical" evidence="1">
    <location>
        <begin position="103"/>
        <end position="121"/>
    </location>
</feature>
<keyword evidence="1" id="KW-1133">Transmembrane helix</keyword>
<feature type="transmembrane region" description="Helical" evidence="1">
    <location>
        <begin position="133"/>
        <end position="151"/>
    </location>
</feature>
<evidence type="ECO:0000313" key="2">
    <source>
        <dbReference type="EMBL" id="GGJ71249.1"/>
    </source>
</evidence>
<sequence>MPAPLRLRRATLSLITLLGGVSLAVIPAATVSISSRLFTVDEQGFLAVAVLVATFVGQLTFAIVVESRLSSAATERRVVFPLWLAAVSILTAFVLAIVPPNALALAIGLPILIAALEVGRGVSVAERLDRREIAASVAVGLGALVGVLAGFAGQTWALIPLVVGIAAATIVRSLPVTHRPSRPEPAVMGWVVADTAITGVIYPLLNAMILTFLGSADAVLFTSIATVSGLLAIPLNFMRLRLLKEHSRLDIAVSAASVLAAVAALLVLELVGAFGFIFGPAWTESATIVPLLLACAWRAASLATTIPFAALRRAGEVRLLTGLRAAVSALTFVFAAAGLALDDLAAVFLGLLVAELASAVVYEVARRRRLARTIREAADADAGAGAGADA</sequence>
<organism evidence="2 3">
    <name type="scientific">Agromyces bauzanensis</name>
    <dbReference type="NCBI Taxonomy" id="1308924"/>
    <lineage>
        <taxon>Bacteria</taxon>
        <taxon>Bacillati</taxon>
        <taxon>Actinomycetota</taxon>
        <taxon>Actinomycetes</taxon>
        <taxon>Micrococcales</taxon>
        <taxon>Microbacteriaceae</taxon>
        <taxon>Agromyces</taxon>
    </lineage>
</organism>
<feature type="transmembrane region" description="Helical" evidence="1">
    <location>
        <begin position="78"/>
        <end position="97"/>
    </location>
</feature>
<feature type="transmembrane region" description="Helical" evidence="1">
    <location>
        <begin position="187"/>
        <end position="212"/>
    </location>
</feature>
<evidence type="ECO:0000256" key="1">
    <source>
        <dbReference type="SAM" id="Phobius"/>
    </source>
</evidence>
<dbReference type="EMBL" id="BMMD01000002">
    <property type="protein sequence ID" value="GGJ71249.1"/>
    <property type="molecule type" value="Genomic_DNA"/>
</dbReference>
<keyword evidence="3" id="KW-1185">Reference proteome</keyword>
<feature type="transmembrane region" description="Helical" evidence="1">
    <location>
        <begin position="347"/>
        <end position="365"/>
    </location>
</feature>
<feature type="transmembrane region" description="Helical" evidence="1">
    <location>
        <begin position="45"/>
        <end position="66"/>
    </location>
</feature>
<feature type="transmembrane region" description="Helical" evidence="1">
    <location>
        <begin position="288"/>
        <end position="311"/>
    </location>
</feature>
<keyword evidence="1" id="KW-0812">Transmembrane</keyword>
<feature type="transmembrane region" description="Helical" evidence="1">
    <location>
        <begin position="12"/>
        <end position="33"/>
    </location>
</feature>
<dbReference type="Proteomes" id="UP000636956">
    <property type="component" value="Unassembled WGS sequence"/>
</dbReference>
<keyword evidence="1" id="KW-0472">Membrane</keyword>
<dbReference type="AlphaFoldDB" id="A0A917PD59"/>
<gene>
    <name evidence="2" type="ORF">GCM10011372_06430</name>
</gene>
<feature type="transmembrane region" description="Helical" evidence="1">
    <location>
        <begin position="249"/>
        <end position="282"/>
    </location>
</feature>
<reference evidence="2" key="1">
    <citation type="journal article" date="2014" name="Int. J. Syst. Evol. Microbiol.">
        <title>Complete genome sequence of Corynebacterium casei LMG S-19264T (=DSM 44701T), isolated from a smear-ripened cheese.</title>
        <authorList>
            <consortium name="US DOE Joint Genome Institute (JGI-PGF)"/>
            <person name="Walter F."/>
            <person name="Albersmeier A."/>
            <person name="Kalinowski J."/>
            <person name="Ruckert C."/>
        </authorList>
    </citation>
    <scope>NUCLEOTIDE SEQUENCE</scope>
    <source>
        <strain evidence="2">CGMCC 1.8984</strain>
    </source>
</reference>
<name>A0A917PD59_9MICO</name>
<feature type="transmembrane region" description="Helical" evidence="1">
    <location>
        <begin position="323"/>
        <end position="341"/>
    </location>
</feature>
<protein>
    <recommendedName>
        <fullName evidence="4">Polysaccharide biosynthesis protein</fullName>
    </recommendedName>
</protein>
<feature type="transmembrane region" description="Helical" evidence="1">
    <location>
        <begin position="157"/>
        <end position="175"/>
    </location>
</feature>
<evidence type="ECO:0000313" key="3">
    <source>
        <dbReference type="Proteomes" id="UP000636956"/>
    </source>
</evidence>
<reference evidence="2" key="2">
    <citation type="submission" date="2020-09" db="EMBL/GenBank/DDBJ databases">
        <authorList>
            <person name="Sun Q."/>
            <person name="Zhou Y."/>
        </authorList>
    </citation>
    <scope>NUCLEOTIDE SEQUENCE</scope>
    <source>
        <strain evidence="2">CGMCC 1.8984</strain>
    </source>
</reference>
<evidence type="ECO:0008006" key="4">
    <source>
        <dbReference type="Google" id="ProtNLM"/>
    </source>
</evidence>
<feature type="transmembrane region" description="Helical" evidence="1">
    <location>
        <begin position="218"/>
        <end position="237"/>
    </location>
</feature>
<comment type="caution">
    <text evidence="2">The sequence shown here is derived from an EMBL/GenBank/DDBJ whole genome shotgun (WGS) entry which is preliminary data.</text>
</comment>
<proteinExistence type="predicted"/>
<accession>A0A917PD59</accession>